<dbReference type="KEGG" id="bsto:C0V70_18805"/>
<reference evidence="1 2" key="1">
    <citation type="submission" date="2018-01" db="EMBL/GenBank/DDBJ databases">
        <title>Complete genome sequence of Bacteriovorax stolpii DSM12778.</title>
        <authorList>
            <person name="Tang B."/>
            <person name="Chang J."/>
        </authorList>
    </citation>
    <scope>NUCLEOTIDE SEQUENCE [LARGE SCALE GENOMIC DNA]</scope>
    <source>
        <strain evidence="1 2">DSM 12778</strain>
    </source>
</reference>
<evidence type="ECO:0000313" key="1">
    <source>
        <dbReference type="EMBL" id="AUO00119.1"/>
    </source>
</evidence>
<name>A0A2K9NX71_BACTC</name>
<dbReference type="RefSeq" id="WP_102245406.1">
    <property type="nucleotide sequence ID" value="NZ_CP025704.1"/>
</dbReference>
<keyword evidence="2" id="KW-1185">Reference proteome</keyword>
<sequence>MKDRNLLIATMILLLIGIVAVIARDFASIHYCVESKGIWDPKKKVCEMAAPPATKGPQEAKPVK</sequence>
<gene>
    <name evidence="1" type="ORF">C0V70_18805</name>
</gene>
<protein>
    <submittedName>
        <fullName evidence="1">Uncharacterized protein</fullName>
    </submittedName>
</protein>
<dbReference type="Proteomes" id="UP000235584">
    <property type="component" value="Chromosome"/>
</dbReference>
<dbReference type="EMBL" id="CP025704">
    <property type="protein sequence ID" value="AUO00119.1"/>
    <property type="molecule type" value="Genomic_DNA"/>
</dbReference>
<dbReference type="AlphaFoldDB" id="A0A2K9NX71"/>
<organism evidence="1 2">
    <name type="scientific">Bacteriovorax stolpii</name>
    <name type="common">Bdellovibrio stolpii</name>
    <dbReference type="NCBI Taxonomy" id="960"/>
    <lineage>
        <taxon>Bacteria</taxon>
        <taxon>Pseudomonadati</taxon>
        <taxon>Bdellovibrionota</taxon>
        <taxon>Bacteriovoracia</taxon>
        <taxon>Bacteriovoracales</taxon>
        <taxon>Bacteriovoracaceae</taxon>
        <taxon>Bacteriovorax</taxon>
    </lineage>
</organism>
<proteinExistence type="predicted"/>
<accession>A0A2K9NX71</accession>
<evidence type="ECO:0000313" key="2">
    <source>
        <dbReference type="Proteomes" id="UP000235584"/>
    </source>
</evidence>